<name>A0A0G0JWI5_9BACT</name>
<organism evidence="10 11">
    <name type="scientific">Candidatus Falkowbacteria bacterium GW2011_GWE1_38_31</name>
    <dbReference type="NCBI Taxonomy" id="1618638"/>
    <lineage>
        <taxon>Bacteria</taxon>
        <taxon>Candidatus Falkowiibacteriota</taxon>
    </lineage>
</organism>
<sequence>MAFESLLAKKTRSFLSMLGIIIGVSTVIAVFAIGQGARNAVDEQFAGLSAKSIMIMGNMGRPGSTASSKLSIDDVKVIRDNAEHIALATGIIQGNATVSYESSEASYSVVGTDLDFFQIANQKIVQGRMFSEEEINSKDRLVILGSDVVENLYTDKNQVIGSTITVGGKKLEVIGYFEETGGTLGRTSKDEAVYVPYQTAQSSILGSQGGNLMVTMEADDVNNISIATEEVTKILRTEHKLKDGQEDDFRVMDAGSMVGAAQDSASLMSTVLTLVAAITLLVSGIGIMNVMFVTVAERTKEIGIAKAIGGKQGNILTQFLLESVILSTVGGLIGVIIGQSAIPIISYFNLMTMSSSLSGPLLGFTFSAIVGVFFGFYPALKASKLDPVDALRSE</sequence>
<dbReference type="AlphaFoldDB" id="A0A0G0JWI5"/>
<dbReference type="GO" id="GO:0022857">
    <property type="term" value="F:transmembrane transporter activity"/>
    <property type="evidence" value="ECO:0007669"/>
    <property type="project" value="TreeGrafter"/>
</dbReference>
<keyword evidence="4 7" id="KW-1133">Transmembrane helix</keyword>
<dbReference type="PANTHER" id="PTHR30572">
    <property type="entry name" value="MEMBRANE COMPONENT OF TRANSPORTER-RELATED"/>
    <property type="match status" value="1"/>
</dbReference>
<dbReference type="Proteomes" id="UP000034022">
    <property type="component" value="Unassembled WGS sequence"/>
</dbReference>
<protein>
    <recommendedName>
        <fullName evidence="12">ABC transporter, permease protein</fullName>
    </recommendedName>
</protein>
<gene>
    <name evidence="10" type="ORF">US91_C0002G0091</name>
</gene>
<dbReference type="EMBL" id="LBUU01000002">
    <property type="protein sequence ID" value="KKQ71012.1"/>
    <property type="molecule type" value="Genomic_DNA"/>
</dbReference>
<evidence type="ECO:0000313" key="11">
    <source>
        <dbReference type="Proteomes" id="UP000034022"/>
    </source>
</evidence>
<evidence type="ECO:0000259" key="8">
    <source>
        <dbReference type="Pfam" id="PF02687"/>
    </source>
</evidence>
<feature type="transmembrane region" description="Helical" evidence="7">
    <location>
        <begin position="12"/>
        <end position="34"/>
    </location>
</feature>
<reference evidence="10 11" key="1">
    <citation type="journal article" date="2015" name="Nature">
        <title>rRNA introns, odd ribosomes, and small enigmatic genomes across a large radiation of phyla.</title>
        <authorList>
            <person name="Brown C.T."/>
            <person name="Hug L.A."/>
            <person name="Thomas B.C."/>
            <person name="Sharon I."/>
            <person name="Castelle C.J."/>
            <person name="Singh A."/>
            <person name="Wilkins M.J."/>
            <person name="Williams K.H."/>
            <person name="Banfield J.F."/>
        </authorList>
    </citation>
    <scope>NUCLEOTIDE SEQUENCE [LARGE SCALE GENOMIC DNA]</scope>
</reference>
<comment type="caution">
    <text evidence="10">The sequence shown here is derived from an EMBL/GenBank/DDBJ whole genome shotgun (WGS) entry which is preliminary data.</text>
</comment>
<evidence type="ECO:0008006" key="12">
    <source>
        <dbReference type="Google" id="ProtNLM"/>
    </source>
</evidence>
<keyword evidence="5 7" id="KW-0472">Membrane</keyword>
<feature type="transmembrane region" description="Helical" evidence="7">
    <location>
        <begin position="357"/>
        <end position="377"/>
    </location>
</feature>
<dbReference type="PATRIC" id="fig|1618638.3.peg.311"/>
<proteinExistence type="inferred from homology"/>
<dbReference type="PANTHER" id="PTHR30572:SF4">
    <property type="entry name" value="ABC TRANSPORTER PERMEASE YTRF"/>
    <property type="match status" value="1"/>
</dbReference>
<dbReference type="InterPro" id="IPR025857">
    <property type="entry name" value="MacB_PCD"/>
</dbReference>
<evidence type="ECO:0000256" key="5">
    <source>
        <dbReference type="ARBA" id="ARBA00023136"/>
    </source>
</evidence>
<dbReference type="Pfam" id="PF02687">
    <property type="entry name" value="FtsX"/>
    <property type="match status" value="1"/>
</dbReference>
<evidence type="ECO:0000256" key="1">
    <source>
        <dbReference type="ARBA" id="ARBA00004651"/>
    </source>
</evidence>
<keyword evidence="2" id="KW-1003">Cell membrane</keyword>
<evidence type="ECO:0000259" key="9">
    <source>
        <dbReference type="Pfam" id="PF12704"/>
    </source>
</evidence>
<evidence type="ECO:0000256" key="7">
    <source>
        <dbReference type="SAM" id="Phobius"/>
    </source>
</evidence>
<accession>A0A0G0JWI5</accession>
<feature type="transmembrane region" description="Helical" evidence="7">
    <location>
        <begin position="315"/>
        <end position="337"/>
    </location>
</feature>
<comment type="subcellular location">
    <subcellularLocation>
        <location evidence="1">Cell membrane</location>
        <topology evidence="1">Multi-pass membrane protein</topology>
    </subcellularLocation>
</comment>
<evidence type="ECO:0000256" key="4">
    <source>
        <dbReference type="ARBA" id="ARBA00022989"/>
    </source>
</evidence>
<dbReference type="InterPro" id="IPR050250">
    <property type="entry name" value="Macrolide_Exporter_MacB"/>
</dbReference>
<keyword evidence="3 7" id="KW-0812">Transmembrane</keyword>
<feature type="transmembrane region" description="Helical" evidence="7">
    <location>
        <begin position="271"/>
        <end position="295"/>
    </location>
</feature>
<dbReference type="Pfam" id="PF12704">
    <property type="entry name" value="MacB_PCD"/>
    <property type="match status" value="1"/>
</dbReference>
<evidence type="ECO:0000256" key="3">
    <source>
        <dbReference type="ARBA" id="ARBA00022692"/>
    </source>
</evidence>
<comment type="similarity">
    <text evidence="6">Belongs to the ABC-4 integral membrane protein family.</text>
</comment>
<dbReference type="GO" id="GO:0005886">
    <property type="term" value="C:plasma membrane"/>
    <property type="evidence" value="ECO:0007669"/>
    <property type="project" value="UniProtKB-SubCell"/>
</dbReference>
<evidence type="ECO:0000256" key="6">
    <source>
        <dbReference type="ARBA" id="ARBA00038076"/>
    </source>
</evidence>
<feature type="domain" description="ABC3 transporter permease C-terminal" evidence="8">
    <location>
        <begin position="274"/>
        <end position="387"/>
    </location>
</feature>
<evidence type="ECO:0000313" key="10">
    <source>
        <dbReference type="EMBL" id="KKQ71012.1"/>
    </source>
</evidence>
<feature type="domain" description="MacB-like periplasmic core" evidence="9">
    <location>
        <begin position="13"/>
        <end position="233"/>
    </location>
</feature>
<evidence type="ECO:0000256" key="2">
    <source>
        <dbReference type="ARBA" id="ARBA00022475"/>
    </source>
</evidence>
<dbReference type="InterPro" id="IPR003838">
    <property type="entry name" value="ABC3_permease_C"/>
</dbReference>